<sequence length="95" mass="10060">MKIVTALVPKAGRQRPDTDAQPTDPNPHPPSLPPLTLTPHTQRAATGGDLPRRSCTSGRRFHPLHPLCPDQNSMIDEQGWGARGAGRGVLGGGRG</sequence>
<reference evidence="2 3" key="1">
    <citation type="submission" date="2021-01" db="EMBL/GenBank/DDBJ databases">
        <title>Whole genome shotgun sequence of Verrucosispora gifhornensis NBRC 16317.</title>
        <authorList>
            <person name="Komaki H."/>
            <person name="Tamura T."/>
        </authorList>
    </citation>
    <scope>NUCLEOTIDE SEQUENCE [LARGE SCALE GENOMIC DNA]</scope>
    <source>
        <strain evidence="2 3">NBRC 16317</strain>
    </source>
</reference>
<evidence type="ECO:0000313" key="2">
    <source>
        <dbReference type="EMBL" id="GIJ17385.1"/>
    </source>
</evidence>
<evidence type="ECO:0000256" key="1">
    <source>
        <dbReference type="SAM" id="MobiDB-lite"/>
    </source>
</evidence>
<organism evidence="2 3">
    <name type="scientific">Micromonospora gifhornensis</name>
    <dbReference type="NCBI Taxonomy" id="84594"/>
    <lineage>
        <taxon>Bacteria</taxon>
        <taxon>Bacillati</taxon>
        <taxon>Actinomycetota</taxon>
        <taxon>Actinomycetes</taxon>
        <taxon>Micromonosporales</taxon>
        <taxon>Micromonosporaceae</taxon>
        <taxon>Micromonospora</taxon>
    </lineage>
</organism>
<protein>
    <submittedName>
        <fullName evidence="2">Uncharacterized protein</fullName>
    </submittedName>
</protein>
<gene>
    <name evidence="2" type="ORF">Vgi01_40690</name>
</gene>
<feature type="compositionally biased region" description="Gly residues" evidence="1">
    <location>
        <begin position="81"/>
        <end position="95"/>
    </location>
</feature>
<proteinExistence type="predicted"/>
<accession>A0ABQ4IHJ5</accession>
<feature type="region of interest" description="Disordered" evidence="1">
    <location>
        <begin position="1"/>
        <end position="95"/>
    </location>
</feature>
<feature type="compositionally biased region" description="Pro residues" evidence="1">
    <location>
        <begin position="24"/>
        <end position="33"/>
    </location>
</feature>
<comment type="caution">
    <text evidence="2">The sequence shown here is derived from an EMBL/GenBank/DDBJ whole genome shotgun (WGS) entry which is preliminary data.</text>
</comment>
<keyword evidence="3" id="KW-1185">Reference proteome</keyword>
<dbReference type="EMBL" id="BOPA01000028">
    <property type="protein sequence ID" value="GIJ17385.1"/>
    <property type="molecule type" value="Genomic_DNA"/>
</dbReference>
<name>A0ABQ4IHJ5_9ACTN</name>
<dbReference type="Proteomes" id="UP000647860">
    <property type="component" value="Unassembled WGS sequence"/>
</dbReference>
<evidence type="ECO:0000313" key="3">
    <source>
        <dbReference type="Proteomes" id="UP000647860"/>
    </source>
</evidence>